<dbReference type="Proteomes" id="UP000460272">
    <property type="component" value="Unassembled WGS sequence"/>
</dbReference>
<dbReference type="RefSeq" id="WP_145852999.1">
    <property type="nucleotide sequence ID" value="NZ_RPFW01000002.1"/>
</dbReference>
<dbReference type="InterPro" id="IPR002575">
    <property type="entry name" value="Aminoglycoside_PTrfase"/>
</dbReference>
<gene>
    <name evidence="2" type="ORF">EAS64_12015</name>
</gene>
<dbReference type="InterPro" id="IPR011009">
    <property type="entry name" value="Kinase-like_dom_sf"/>
</dbReference>
<sequence>MQNIATLRDKAAALLGKHPGGHRWDMYNAAINGFEDNDLAGGRLVHYDLNPGNLKVSADGQVLAVDWSFAGSGAPWIDAVLLVPRLIEAGHSPGSAEQLISQIRSWHAAPPGAVIAALGALWTMFREYKALHGPMNERAFRAQAAMAGRAWIAHRMN</sequence>
<proteinExistence type="predicted"/>
<name>A0A6P2C4B5_9ACTN</name>
<dbReference type="Gene3D" id="3.90.1200.10">
    <property type="match status" value="1"/>
</dbReference>
<evidence type="ECO:0000313" key="2">
    <source>
        <dbReference type="EMBL" id="TVZ05296.1"/>
    </source>
</evidence>
<organism evidence="2 3">
    <name type="scientific">Trebonia kvetii</name>
    <dbReference type="NCBI Taxonomy" id="2480626"/>
    <lineage>
        <taxon>Bacteria</taxon>
        <taxon>Bacillati</taxon>
        <taxon>Actinomycetota</taxon>
        <taxon>Actinomycetes</taxon>
        <taxon>Streptosporangiales</taxon>
        <taxon>Treboniaceae</taxon>
        <taxon>Trebonia</taxon>
    </lineage>
</organism>
<evidence type="ECO:0000259" key="1">
    <source>
        <dbReference type="Pfam" id="PF01636"/>
    </source>
</evidence>
<dbReference type="Pfam" id="PF01636">
    <property type="entry name" value="APH"/>
    <property type="match status" value="1"/>
</dbReference>
<dbReference type="AlphaFoldDB" id="A0A6P2C4B5"/>
<accession>A0A6P2C4B5</accession>
<feature type="domain" description="Aminoglycoside phosphotransferase" evidence="1">
    <location>
        <begin position="41"/>
        <end position="109"/>
    </location>
</feature>
<reference evidence="2 3" key="1">
    <citation type="submission" date="2018-11" db="EMBL/GenBank/DDBJ databases">
        <title>Trebonia kvetii gen.nov., sp.nov., a novel acidophilic actinobacterium, and proposal of the new actinobacterial family Treboniaceae fam. nov.</title>
        <authorList>
            <person name="Rapoport D."/>
            <person name="Sagova-Mareckova M."/>
            <person name="Sedlacek I."/>
            <person name="Provaznik J."/>
            <person name="Kralova S."/>
            <person name="Pavlinic D."/>
            <person name="Benes V."/>
            <person name="Kopecky J."/>
        </authorList>
    </citation>
    <scope>NUCLEOTIDE SEQUENCE [LARGE SCALE GENOMIC DNA]</scope>
    <source>
        <strain evidence="2 3">15Tr583</strain>
    </source>
</reference>
<dbReference type="OrthoDB" id="2570531at2"/>
<evidence type="ECO:0000313" key="3">
    <source>
        <dbReference type="Proteomes" id="UP000460272"/>
    </source>
</evidence>
<keyword evidence="3" id="KW-1185">Reference proteome</keyword>
<dbReference type="EMBL" id="RPFW01000002">
    <property type="protein sequence ID" value="TVZ05296.1"/>
    <property type="molecule type" value="Genomic_DNA"/>
</dbReference>
<comment type="caution">
    <text evidence="2">The sequence shown here is derived from an EMBL/GenBank/DDBJ whole genome shotgun (WGS) entry which is preliminary data.</text>
</comment>
<dbReference type="SUPFAM" id="SSF56112">
    <property type="entry name" value="Protein kinase-like (PK-like)"/>
    <property type="match status" value="1"/>
</dbReference>
<protein>
    <recommendedName>
        <fullName evidence="1">Aminoglycoside phosphotransferase domain-containing protein</fullName>
    </recommendedName>
</protein>